<evidence type="ECO:0000313" key="14">
    <source>
        <dbReference type="EMBL" id="HIT37373.1"/>
    </source>
</evidence>
<evidence type="ECO:0000259" key="13">
    <source>
        <dbReference type="Pfam" id="PF00275"/>
    </source>
</evidence>
<evidence type="ECO:0000256" key="7">
    <source>
        <dbReference type="ARBA" id="ARBA00022984"/>
    </source>
</evidence>
<comment type="caution">
    <text evidence="14">The sequence shown here is derived from an EMBL/GenBank/DDBJ whole genome shotgun (WGS) entry which is preliminary data.</text>
</comment>
<keyword evidence="6 12" id="KW-0133">Cell shape</keyword>
<dbReference type="GO" id="GO:0008360">
    <property type="term" value="P:regulation of cell shape"/>
    <property type="evidence" value="ECO:0007669"/>
    <property type="project" value="UniProtKB-KW"/>
</dbReference>
<dbReference type="Gene3D" id="3.65.10.10">
    <property type="entry name" value="Enolpyruvate transferase domain"/>
    <property type="match status" value="2"/>
</dbReference>
<dbReference type="PANTHER" id="PTHR43783:SF2">
    <property type="entry name" value="UDP-N-ACETYLGLUCOSAMINE 1-CARBOXYVINYLTRANSFERASE 2"/>
    <property type="match status" value="1"/>
</dbReference>
<dbReference type="SUPFAM" id="SSF55205">
    <property type="entry name" value="EPT/RTPC-like"/>
    <property type="match status" value="1"/>
</dbReference>
<gene>
    <name evidence="12" type="primary">murA</name>
    <name evidence="14" type="ORF">IAB59_02695</name>
</gene>
<dbReference type="HAMAP" id="MF_00111">
    <property type="entry name" value="MurA"/>
    <property type="match status" value="1"/>
</dbReference>
<name>A0A9D1GAS2_9FIRM</name>
<comment type="similarity">
    <text evidence="10 12">Belongs to the EPSP synthase family. MurA subfamily.</text>
</comment>
<comment type="function">
    <text evidence="12">Cell wall formation. Adds enolpyruvyl to UDP-N-acetylglucosamine.</text>
</comment>
<protein>
    <recommendedName>
        <fullName evidence="12">UDP-N-acetylglucosamine 1-carboxyvinyltransferase</fullName>
        <ecNumber evidence="12">2.5.1.7</ecNumber>
    </recommendedName>
    <alternativeName>
        <fullName evidence="12">Enoylpyruvate transferase</fullName>
    </alternativeName>
    <alternativeName>
        <fullName evidence="12">UDP-N-acetylglucosamine enolpyruvyl transferase</fullName>
        <shortName evidence="12">EPT</shortName>
    </alternativeName>
</protein>
<dbReference type="InterPro" id="IPR001986">
    <property type="entry name" value="Enolpyruvate_Tfrase_dom"/>
</dbReference>
<dbReference type="InterPro" id="IPR036968">
    <property type="entry name" value="Enolpyruvate_Tfrase_sf"/>
</dbReference>
<feature type="domain" description="Enolpyruvate transferase" evidence="13">
    <location>
        <begin position="7"/>
        <end position="405"/>
    </location>
</feature>
<dbReference type="CDD" id="cd01555">
    <property type="entry name" value="UdpNAET"/>
    <property type="match status" value="1"/>
</dbReference>
<evidence type="ECO:0000256" key="4">
    <source>
        <dbReference type="ARBA" id="ARBA00022618"/>
    </source>
</evidence>
<feature type="binding site" evidence="12">
    <location>
        <position position="92"/>
    </location>
    <ligand>
        <name>UDP-N-acetyl-alpha-D-glucosamine</name>
        <dbReference type="ChEBI" id="CHEBI:57705"/>
    </ligand>
</feature>
<feature type="binding site" evidence="12">
    <location>
        <position position="304"/>
    </location>
    <ligand>
        <name>UDP-N-acetyl-alpha-D-glucosamine</name>
        <dbReference type="ChEBI" id="CHEBI:57705"/>
    </ligand>
</feature>
<organism evidence="14 15">
    <name type="scientific">Candidatus Onthousia faecipullorum</name>
    <dbReference type="NCBI Taxonomy" id="2840887"/>
    <lineage>
        <taxon>Bacteria</taxon>
        <taxon>Bacillati</taxon>
        <taxon>Bacillota</taxon>
        <taxon>Bacilli</taxon>
        <taxon>Candidatus Onthousia</taxon>
    </lineage>
</organism>
<dbReference type="GO" id="GO:0008760">
    <property type="term" value="F:UDP-N-acetylglucosamine 1-carboxyvinyltransferase activity"/>
    <property type="evidence" value="ECO:0007669"/>
    <property type="project" value="UniProtKB-UniRule"/>
</dbReference>
<comment type="pathway">
    <text evidence="2 12">Cell wall biogenesis; peptidoglycan biosynthesis.</text>
</comment>
<dbReference type="InterPro" id="IPR013792">
    <property type="entry name" value="RNA3'P_cycl/enolpyr_Trfase_a/b"/>
</dbReference>
<dbReference type="InterPro" id="IPR005750">
    <property type="entry name" value="UDP_GlcNAc_COvinyl_MurA"/>
</dbReference>
<keyword evidence="8 12" id="KW-0131">Cell cycle</keyword>
<dbReference type="EC" id="2.5.1.7" evidence="12"/>
<evidence type="ECO:0000256" key="2">
    <source>
        <dbReference type="ARBA" id="ARBA00004752"/>
    </source>
</evidence>
<keyword evidence="4 12" id="KW-0132">Cell division</keyword>
<accession>A0A9D1GAS2</accession>
<keyword evidence="9 12" id="KW-0961">Cell wall biogenesis/degradation</keyword>
<dbReference type="NCBIfam" id="TIGR01072">
    <property type="entry name" value="murA"/>
    <property type="match status" value="1"/>
</dbReference>
<dbReference type="PANTHER" id="PTHR43783">
    <property type="entry name" value="UDP-N-ACETYLGLUCOSAMINE 1-CARBOXYVINYLTRANSFERASE"/>
    <property type="match status" value="1"/>
</dbReference>
<feature type="modified residue" description="2-(S-cysteinyl)pyruvic acid O-phosphothioketal" evidence="12">
    <location>
        <position position="116"/>
    </location>
</feature>
<evidence type="ECO:0000256" key="11">
    <source>
        <dbReference type="ARBA" id="ARBA00047527"/>
    </source>
</evidence>
<proteinExistence type="inferred from homology"/>
<feature type="binding site" evidence="12">
    <location>
        <position position="326"/>
    </location>
    <ligand>
        <name>UDP-N-acetyl-alpha-D-glucosamine</name>
        <dbReference type="ChEBI" id="CHEBI:57705"/>
    </ligand>
</feature>
<evidence type="ECO:0000256" key="10">
    <source>
        <dbReference type="ARBA" id="ARBA00038367"/>
    </source>
</evidence>
<feature type="binding site" evidence="12">
    <location>
        <begin position="22"/>
        <end position="23"/>
    </location>
    <ligand>
        <name>phosphoenolpyruvate</name>
        <dbReference type="ChEBI" id="CHEBI:58702"/>
    </ligand>
</feature>
<evidence type="ECO:0000256" key="8">
    <source>
        <dbReference type="ARBA" id="ARBA00023306"/>
    </source>
</evidence>
<dbReference type="NCBIfam" id="NF006873">
    <property type="entry name" value="PRK09369.1"/>
    <property type="match status" value="1"/>
</dbReference>
<evidence type="ECO:0000256" key="1">
    <source>
        <dbReference type="ARBA" id="ARBA00004496"/>
    </source>
</evidence>
<evidence type="ECO:0000256" key="6">
    <source>
        <dbReference type="ARBA" id="ARBA00022960"/>
    </source>
</evidence>
<reference evidence="14" key="2">
    <citation type="journal article" date="2021" name="PeerJ">
        <title>Extensive microbial diversity within the chicken gut microbiome revealed by metagenomics and culture.</title>
        <authorList>
            <person name="Gilroy R."/>
            <person name="Ravi A."/>
            <person name="Getino M."/>
            <person name="Pursley I."/>
            <person name="Horton D.L."/>
            <person name="Alikhan N.F."/>
            <person name="Baker D."/>
            <person name="Gharbi K."/>
            <person name="Hall N."/>
            <person name="Watson M."/>
            <person name="Adriaenssens E.M."/>
            <person name="Foster-Nyarko E."/>
            <person name="Jarju S."/>
            <person name="Secka A."/>
            <person name="Antonio M."/>
            <person name="Oren A."/>
            <person name="Chaudhuri R.R."/>
            <person name="La Ragione R."/>
            <person name="Hildebrand F."/>
            <person name="Pallen M.J."/>
        </authorList>
    </citation>
    <scope>NUCLEOTIDE SEQUENCE</scope>
    <source>
        <strain evidence="14">CHK195-26880</strain>
    </source>
</reference>
<evidence type="ECO:0000256" key="12">
    <source>
        <dbReference type="HAMAP-Rule" id="MF_00111"/>
    </source>
</evidence>
<comment type="subcellular location">
    <subcellularLocation>
        <location evidence="1 12">Cytoplasm</location>
    </subcellularLocation>
</comment>
<dbReference type="NCBIfam" id="NF009470">
    <property type="entry name" value="PRK12830.1"/>
    <property type="match status" value="1"/>
</dbReference>
<comment type="catalytic activity">
    <reaction evidence="11 12">
        <text>phosphoenolpyruvate + UDP-N-acetyl-alpha-D-glucosamine = UDP-N-acetyl-3-O-(1-carboxyvinyl)-alpha-D-glucosamine + phosphate</text>
        <dbReference type="Rhea" id="RHEA:18681"/>
        <dbReference type="ChEBI" id="CHEBI:43474"/>
        <dbReference type="ChEBI" id="CHEBI:57705"/>
        <dbReference type="ChEBI" id="CHEBI:58702"/>
        <dbReference type="ChEBI" id="CHEBI:68483"/>
        <dbReference type="EC" id="2.5.1.7"/>
    </reaction>
</comment>
<comment type="caution">
    <text evidence="12">Lacks conserved residue(s) required for the propagation of feature annotation.</text>
</comment>
<dbReference type="Pfam" id="PF00275">
    <property type="entry name" value="EPSP_synthase"/>
    <property type="match status" value="1"/>
</dbReference>
<dbReference type="GO" id="GO:0019277">
    <property type="term" value="P:UDP-N-acetylgalactosamine biosynthetic process"/>
    <property type="evidence" value="ECO:0007669"/>
    <property type="project" value="InterPro"/>
</dbReference>
<keyword evidence="12" id="KW-0670">Pyruvate</keyword>
<evidence type="ECO:0000313" key="15">
    <source>
        <dbReference type="Proteomes" id="UP000886833"/>
    </source>
</evidence>
<keyword evidence="7 12" id="KW-0573">Peptidoglycan synthesis</keyword>
<reference evidence="14" key="1">
    <citation type="submission" date="2020-10" db="EMBL/GenBank/DDBJ databases">
        <authorList>
            <person name="Gilroy R."/>
        </authorList>
    </citation>
    <scope>NUCLEOTIDE SEQUENCE</scope>
    <source>
        <strain evidence="14">CHK195-26880</strain>
    </source>
</reference>
<evidence type="ECO:0000256" key="9">
    <source>
        <dbReference type="ARBA" id="ARBA00023316"/>
    </source>
</evidence>
<evidence type="ECO:0000256" key="3">
    <source>
        <dbReference type="ARBA" id="ARBA00022490"/>
    </source>
</evidence>
<keyword evidence="3 12" id="KW-0963">Cytoplasm</keyword>
<dbReference type="EMBL" id="DVKQ01000031">
    <property type="protein sequence ID" value="HIT37373.1"/>
    <property type="molecule type" value="Genomic_DNA"/>
</dbReference>
<dbReference type="GO" id="GO:0051301">
    <property type="term" value="P:cell division"/>
    <property type="evidence" value="ECO:0007669"/>
    <property type="project" value="UniProtKB-KW"/>
</dbReference>
<keyword evidence="5 12" id="KW-0808">Transferase</keyword>
<evidence type="ECO:0000256" key="5">
    <source>
        <dbReference type="ARBA" id="ARBA00022679"/>
    </source>
</evidence>
<dbReference type="GO" id="GO:0005737">
    <property type="term" value="C:cytoplasm"/>
    <property type="evidence" value="ECO:0007669"/>
    <property type="project" value="UniProtKB-SubCell"/>
</dbReference>
<dbReference type="AlphaFoldDB" id="A0A9D1GAS2"/>
<dbReference type="GO" id="GO:0071555">
    <property type="term" value="P:cell wall organization"/>
    <property type="evidence" value="ECO:0007669"/>
    <property type="project" value="UniProtKB-KW"/>
</dbReference>
<sequence length="417" mass="44807">MKMLEIKGGNPLSGTIRISGAKNSVVALIPAAILSSEEVTICNVPDITDTAALCEILEFLNVDVKRATESLVINPSNMENKEIPSMYTKKLRASYYFMGAMLGKYKKVTMALPGGCSIGARPINLHLKGFEALGATVTNKENIYTVEAKELKGANIYLDFASVGATINIMLASVLAKGTTIIDNAAKEPEIVNVATLLNNMGAKIRGAGTSSIEITGVEKLGKCFHEVIPDRIEAGTYVILGAAIGNNLKISNIIPEHIEALTSKLEEMGVFLDIGADYIIVSSGKDYKPVNVKTQTYPGFATDLQQPLTPLLTMCNGRSKIEETIYENRFMHIPYLNQMGADIRVKNQTSTIIGPTKLTGTDVVATDLRAGASLVIAGLMAKGTTKITNVEHILRGYENIVEKLLGVGANLELKDI</sequence>
<feature type="active site" description="Proton donor" evidence="12">
    <location>
        <position position="116"/>
    </location>
</feature>
<dbReference type="InterPro" id="IPR050068">
    <property type="entry name" value="MurA_subfamily"/>
</dbReference>
<dbReference type="GO" id="GO:0009252">
    <property type="term" value="P:peptidoglycan biosynthetic process"/>
    <property type="evidence" value="ECO:0007669"/>
    <property type="project" value="UniProtKB-UniRule"/>
</dbReference>
<dbReference type="Proteomes" id="UP000886833">
    <property type="component" value="Unassembled WGS sequence"/>
</dbReference>